<proteinExistence type="predicted"/>
<evidence type="ECO:0000313" key="4">
    <source>
        <dbReference type="EMBL" id="VAZ86779.1"/>
    </source>
</evidence>
<evidence type="ECO:0000313" key="5">
    <source>
        <dbReference type="Proteomes" id="UP000192335"/>
    </source>
</evidence>
<organism evidence="3 7">
    <name type="scientific">Mycobacterium persicum</name>
    <dbReference type="NCBI Taxonomy" id="1487726"/>
    <lineage>
        <taxon>Bacteria</taxon>
        <taxon>Bacillati</taxon>
        <taxon>Actinomycetota</taxon>
        <taxon>Actinomycetes</taxon>
        <taxon>Mycobacteriales</taxon>
        <taxon>Mycobacteriaceae</taxon>
        <taxon>Mycobacterium</taxon>
    </lineage>
</organism>
<name>A0A1X0L9T0_9MYCO</name>
<evidence type="ECO:0000313" key="3">
    <source>
        <dbReference type="EMBL" id="VAZ81428.1"/>
    </source>
</evidence>
<dbReference type="EMBL" id="MWQA01000001">
    <property type="protein sequence ID" value="ORC07729.1"/>
    <property type="molecule type" value="Genomic_DNA"/>
</dbReference>
<accession>A0A1X0L9T0</accession>
<dbReference type="Proteomes" id="UP000271464">
    <property type="component" value="Unassembled WGS sequence"/>
</dbReference>
<evidence type="ECO:0000313" key="2">
    <source>
        <dbReference type="EMBL" id="ORC07729.1"/>
    </source>
</evidence>
<sequence length="95" mass="10004">MARDSLKAVAEGFDAAGKACSDYAQAIDDAHSKILHEMAVLGATVAVTEVVAAVLIPFTATISEGVEGRRCRTFDGHRSTDRDDHSRVSGSGRSL</sequence>
<dbReference type="EMBL" id="UPHM01000001">
    <property type="protein sequence ID" value="VAZ86779.1"/>
    <property type="molecule type" value="Genomic_DNA"/>
</dbReference>
<dbReference type="Proteomes" id="UP000192335">
    <property type="component" value="Unassembled WGS sequence"/>
</dbReference>
<protein>
    <submittedName>
        <fullName evidence="3">Uncharacterized protein</fullName>
    </submittedName>
</protein>
<gene>
    <name evidence="2" type="ORF">B4U45_15120</name>
    <name evidence="3" type="ORF">LAUMK42_00229</name>
    <name evidence="4" type="ORF">LAUMK4_00020</name>
</gene>
<dbReference type="Proteomes" id="UP000279331">
    <property type="component" value="Unassembled WGS sequence"/>
</dbReference>
<feature type="region of interest" description="Disordered" evidence="1">
    <location>
        <begin position="70"/>
        <end position="95"/>
    </location>
</feature>
<evidence type="ECO:0000256" key="1">
    <source>
        <dbReference type="SAM" id="MobiDB-lite"/>
    </source>
</evidence>
<reference evidence="2 5" key="1">
    <citation type="submission" date="2017-02" db="EMBL/GenBank/DDBJ databases">
        <title>Mycobacterium kansasii genomes.</title>
        <authorList>
            <person name="Borowka P."/>
            <person name="Strapagiel D."/>
            <person name="Marciniak B."/>
            <person name="Lach J."/>
            <person name="Bakula Z."/>
            <person name="Van Ingen J."/>
            <person name="Safianowska A."/>
            <person name="Brzostek A."/>
            <person name="Dziadek J."/>
            <person name="Jagielski T."/>
        </authorList>
    </citation>
    <scope>NUCLEOTIDE SEQUENCE [LARGE SCALE GENOMIC DNA]</scope>
    <source>
        <strain evidence="2 5">12MK</strain>
    </source>
</reference>
<keyword evidence="6" id="KW-1185">Reference proteome</keyword>
<evidence type="ECO:0000313" key="6">
    <source>
        <dbReference type="Proteomes" id="UP000271464"/>
    </source>
</evidence>
<evidence type="ECO:0000313" key="7">
    <source>
        <dbReference type="Proteomes" id="UP000279331"/>
    </source>
</evidence>
<comment type="caution">
    <text evidence="3">The sequence shown here is derived from an EMBL/GenBank/DDBJ whole genome shotgun (WGS) entry which is preliminary data.</text>
</comment>
<feature type="compositionally biased region" description="Basic and acidic residues" evidence="1">
    <location>
        <begin position="70"/>
        <end position="87"/>
    </location>
</feature>
<dbReference type="AlphaFoldDB" id="A0A1X0L9T0"/>
<reference evidence="6 7" key="2">
    <citation type="submission" date="2018-09" db="EMBL/GenBank/DDBJ databases">
        <authorList>
            <person name="Tagini F."/>
        </authorList>
    </citation>
    <scope>NUCLEOTIDE SEQUENCE [LARGE SCALE GENOMIC DNA]</scope>
    <source>
        <strain evidence="4 6">MK4</strain>
        <strain evidence="3 7">MK42</strain>
    </source>
</reference>
<dbReference type="EMBL" id="UPHL01000008">
    <property type="protein sequence ID" value="VAZ81428.1"/>
    <property type="molecule type" value="Genomic_DNA"/>
</dbReference>